<reference evidence="3 4" key="1">
    <citation type="journal article" date="2014" name="Antonie Van Leeuwenhoek">
        <title>Fictibacillus enclensis sp. nov., isolated from marine sediment.</title>
        <authorList>
            <person name="Dastager S.G."/>
            <person name="Mawlankar R."/>
            <person name="Srinivasan K."/>
            <person name="Tang S.K."/>
            <person name="Lee J.C."/>
            <person name="Ramana V.V."/>
            <person name="Shouche Y.S."/>
        </authorList>
    </citation>
    <scope>NUCLEOTIDE SEQUENCE [LARGE SCALE GENOMIC DNA]</scope>
    <source>
        <strain evidence="3 4">NIO-1003</strain>
    </source>
</reference>
<evidence type="ECO:0000313" key="4">
    <source>
        <dbReference type="Proteomes" id="UP000054099"/>
    </source>
</evidence>
<proteinExistence type="inferred from homology"/>
<name>A0A0V8JDF6_9BACL</name>
<evidence type="ECO:0000259" key="2">
    <source>
        <dbReference type="Pfam" id="PF00535"/>
    </source>
</evidence>
<dbReference type="AlphaFoldDB" id="A0A0V8JDF6"/>
<dbReference type="InterPro" id="IPR001173">
    <property type="entry name" value="Glyco_trans_2-like"/>
</dbReference>
<dbReference type="CDD" id="cd00761">
    <property type="entry name" value="Glyco_tranf_GTA_type"/>
    <property type="match status" value="1"/>
</dbReference>
<dbReference type="InterPro" id="IPR029044">
    <property type="entry name" value="Nucleotide-diphossugar_trans"/>
</dbReference>
<keyword evidence="4" id="KW-1185">Reference proteome</keyword>
<dbReference type="SUPFAM" id="SSF53448">
    <property type="entry name" value="Nucleotide-diphospho-sugar transferases"/>
    <property type="match status" value="1"/>
</dbReference>
<protein>
    <recommendedName>
        <fullName evidence="2">Glycosyltransferase 2-like domain-containing protein</fullName>
    </recommendedName>
</protein>
<evidence type="ECO:0000256" key="1">
    <source>
        <dbReference type="ARBA" id="ARBA00006739"/>
    </source>
</evidence>
<dbReference type="PANTHER" id="PTHR22916:SF3">
    <property type="entry name" value="UDP-GLCNAC:BETAGAL BETA-1,3-N-ACETYLGLUCOSAMINYLTRANSFERASE-LIKE PROTEIN 1"/>
    <property type="match status" value="1"/>
</dbReference>
<evidence type="ECO:0000313" key="3">
    <source>
        <dbReference type="EMBL" id="KSU84888.1"/>
    </source>
</evidence>
<dbReference type="Pfam" id="PF00535">
    <property type="entry name" value="Glycos_transf_2"/>
    <property type="match status" value="1"/>
</dbReference>
<dbReference type="PANTHER" id="PTHR22916">
    <property type="entry name" value="GLYCOSYLTRANSFERASE"/>
    <property type="match status" value="1"/>
</dbReference>
<sequence length="273" mass="32346">MKNMERFMKNYDVTVLIPSYNPGMFLKDALESVFRQTYNKWKIVLVDDASTDKSLASVEHYLNDPRVTLIRLKENVGQSKAQNEGLAVIDTPYIMKLDADDWLFIDTIEKLRNEAEKVSEQVALIWGNKTDVYEDREGNKLLEVPRIGGRSYSDRYEFLLSNDVPFPRFYRTSALKQVGGWPTDDPWDGRHLEDKRMDALLIEHFTIHWIDEMLYNYRQHANNATKKIDLYNEVFEWHIYHTLKKWGDLYRPVFRKYCGWQQLAQLLPKQNPV</sequence>
<comment type="similarity">
    <text evidence="1">Belongs to the glycosyltransferase 2 family.</text>
</comment>
<dbReference type="Gene3D" id="3.90.550.10">
    <property type="entry name" value="Spore Coat Polysaccharide Biosynthesis Protein SpsA, Chain A"/>
    <property type="match status" value="1"/>
</dbReference>
<comment type="caution">
    <text evidence="3">The sequence shown here is derived from an EMBL/GenBank/DDBJ whole genome shotgun (WGS) entry which is preliminary data.</text>
</comment>
<dbReference type="Proteomes" id="UP000054099">
    <property type="component" value="Unassembled WGS sequence"/>
</dbReference>
<feature type="domain" description="Glycosyltransferase 2-like" evidence="2">
    <location>
        <begin position="14"/>
        <end position="178"/>
    </location>
</feature>
<dbReference type="OrthoDB" id="396512at2"/>
<gene>
    <name evidence="3" type="ORF">AS030_05000</name>
</gene>
<organism evidence="3 4">
    <name type="scientific">Fictibacillus enclensis</name>
    <dbReference type="NCBI Taxonomy" id="1017270"/>
    <lineage>
        <taxon>Bacteria</taxon>
        <taxon>Bacillati</taxon>
        <taxon>Bacillota</taxon>
        <taxon>Bacilli</taxon>
        <taxon>Bacillales</taxon>
        <taxon>Fictibacillaceae</taxon>
        <taxon>Fictibacillus</taxon>
    </lineage>
</organism>
<dbReference type="GO" id="GO:0016758">
    <property type="term" value="F:hexosyltransferase activity"/>
    <property type="evidence" value="ECO:0007669"/>
    <property type="project" value="UniProtKB-ARBA"/>
</dbReference>
<accession>A0A0V8JDF6</accession>
<dbReference type="EMBL" id="LNQN01000001">
    <property type="protein sequence ID" value="KSU84888.1"/>
    <property type="molecule type" value="Genomic_DNA"/>
</dbReference>